<evidence type="ECO:0000256" key="3">
    <source>
        <dbReference type="ARBA" id="ARBA00023125"/>
    </source>
</evidence>
<dbReference type="InterPro" id="IPR050090">
    <property type="entry name" value="Tyrosine_recombinase_XerCD"/>
</dbReference>
<accession>E6TK29</accession>
<dbReference type="InterPro" id="IPR011010">
    <property type="entry name" value="DNA_brk_join_enz"/>
</dbReference>
<keyword evidence="7" id="KW-1185">Reference proteome</keyword>
<evidence type="ECO:0000256" key="4">
    <source>
        <dbReference type="ARBA" id="ARBA00023172"/>
    </source>
</evidence>
<protein>
    <submittedName>
        <fullName evidence="6">Site-specific recombinase XerD</fullName>
    </submittedName>
</protein>
<dbReference type="PANTHER" id="PTHR30349:SF64">
    <property type="entry name" value="PROPHAGE INTEGRASE INTD-RELATED"/>
    <property type="match status" value="1"/>
</dbReference>
<evidence type="ECO:0000259" key="5">
    <source>
        <dbReference type="PROSITE" id="PS51898"/>
    </source>
</evidence>
<keyword evidence="4" id="KW-0233">DNA recombination</keyword>
<dbReference type="KEGG" id="msp:Mspyr1_25400"/>
<evidence type="ECO:0000256" key="2">
    <source>
        <dbReference type="ARBA" id="ARBA00022908"/>
    </source>
</evidence>
<dbReference type="EMBL" id="CP002385">
    <property type="protein sequence ID" value="ADT99174.1"/>
    <property type="molecule type" value="Genomic_DNA"/>
</dbReference>
<keyword evidence="3" id="KW-0238">DNA-binding</keyword>
<feature type="domain" description="Tyr recombinase" evidence="5">
    <location>
        <begin position="155"/>
        <end position="366"/>
    </location>
</feature>
<proteinExistence type="inferred from homology"/>
<comment type="similarity">
    <text evidence="1">Belongs to the 'phage' integrase family.</text>
</comment>
<dbReference type="PROSITE" id="PS51898">
    <property type="entry name" value="TYR_RECOMBINASE"/>
    <property type="match status" value="1"/>
</dbReference>
<dbReference type="PANTHER" id="PTHR30349">
    <property type="entry name" value="PHAGE INTEGRASE-RELATED"/>
    <property type="match status" value="1"/>
</dbReference>
<dbReference type="Gene3D" id="1.10.443.10">
    <property type="entry name" value="Intergrase catalytic core"/>
    <property type="match status" value="1"/>
</dbReference>
<dbReference type="Pfam" id="PF13495">
    <property type="entry name" value="Phage_int_SAM_4"/>
    <property type="match status" value="1"/>
</dbReference>
<dbReference type="InterPro" id="IPR013762">
    <property type="entry name" value="Integrase-like_cat_sf"/>
</dbReference>
<dbReference type="AlphaFoldDB" id="E6TK29"/>
<evidence type="ECO:0000256" key="1">
    <source>
        <dbReference type="ARBA" id="ARBA00008857"/>
    </source>
</evidence>
<dbReference type="Gene3D" id="1.10.150.130">
    <property type="match status" value="1"/>
</dbReference>
<reference evidence="6 7" key="1">
    <citation type="journal article" date="2011" name="Stand. Genomic Sci.">
        <title>Complete genome sequence of Mycobacterium sp. strain (Spyr1) and reclassification to Mycobacterium gilvum Spyr1.</title>
        <authorList>
            <person name="Kallimanis A."/>
            <person name="Karabika E."/>
            <person name="Mavromatis K."/>
            <person name="Lapidus A."/>
            <person name="Labutti K.M."/>
            <person name="Liolios K."/>
            <person name="Ivanova N."/>
            <person name="Goodwin L."/>
            <person name="Woyke T."/>
            <person name="Velentzas A.D."/>
            <person name="Perisynakis A."/>
            <person name="Ouzounis C.C."/>
            <person name="Kyrpides N.C."/>
            <person name="Koukkou A.I."/>
            <person name="Drainas C."/>
        </authorList>
    </citation>
    <scope>NUCLEOTIDE SEQUENCE [LARGE SCALE GENOMIC DNA]</scope>
    <source>
        <strain evidence="7">DSM 45189 / LMG 24558 / Spyr1</strain>
    </source>
</reference>
<dbReference type="InterPro" id="IPR004107">
    <property type="entry name" value="Integrase_SAM-like_N"/>
</dbReference>
<dbReference type="Pfam" id="PF00589">
    <property type="entry name" value="Phage_integrase"/>
    <property type="match status" value="1"/>
</dbReference>
<dbReference type="HOGENOM" id="CLU_064033_0_0_11"/>
<keyword evidence="2" id="KW-0229">DNA integration</keyword>
<name>E6TK29_MYCSR</name>
<evidence type="ECO:0000313" key="6">
    <source>
        <dbReference type="EMBL" id="ADT99174.1"/>
    </source>
</evidence>
<dbReference type="GO" id="GO:0006310">
    <property type="term" value="P:DNA recombination"/>
    <property type="evidence" value="ECO:0007669"/>
    <property type="project" value="UniProtKB-KW"/>
</dbReference>
<dbReference type="GO" id="GO:0015074">
    <property type="term" value="P:DNA integration"/>
    <property type="evidence" value="ECO:0007669"/>
    <property type="project" value="UniProtKB-KW"/>
</dbReference>
<gene>
    <name evidence="6" type="ordered locus">Mspyr1_25400</name>
</gene>
<dbReference type="InterPro" id="IPR010998">
    <property type="entry name" value="Integrase_recombinase_N"/>
</dbReference>
<dbReference type="InterPro" id="IPR002104">
    <property type="entry name" value="Integrase_catalytic"/>
</dbReference>
<dbReference type="GO" id="GO:0003677">
    <property type="term" value="F:DNA binding"/>
    <property type="evidence" value="ECO:0007669"/>
    <property type="project" value="UniProtKB-KW"/>
</dbReference>
<sequence length="380" mass="43358">MASRSGVPMAEELPGFIPRVLQRGDVSLLRADEAVLTAMVDGWRAQMLARGLATSTITARCSLIGRFVEFTNEYPWRWRPLDLDQFLADLRSRETPIELSTLRSYSNAISMFCSYVSDSRYGWVPFCEKQFGDVPSQICFEWNTPRHSTDDAVPTKRRAFTKTELQHFFDVVDDFVDEQHRAGSKRWLTALRDSIAFKVGYAYGLRRRELVMLDLTDFGPNPHVPRYGDYGAMTVRWAKGTTGSGPRRRTVLTVPEFPWAVELLQYWCTEGRQLLRTADRSPALWPSERGSRLTINALGRSFTALRARAGLPPELKLHCLRHSYTTHLLEAGYDPLFVQQQLGHSYASTTALYTSVGSDFKQRVVQQMIARRLRMEEADG</sequence>
<dbReference type="Proteomes" id="UP000008916">
    <property type="component" value="Chromosome"/>
</dbReference>
<organism evidence="6 7">
    <name type="scientific">Mycolicibacterium gilvum (strain DSM 45189 / LMG 24558 / Spyr1)</name>
    <name type="common">Mycobacterium gilvum</name>
    <dbReference type="NCBI Taxonomy" id="278137"/>
    <lineage>
        <taxon>Bacteria</taxon>
        <taxon>Bacillati</taxon>
        <taxon>Actinomycetota</taxon>
        <taxon>Actinomycetes</taxon>
        <taxon>Mycobacteriales</taxon>
        <taxon>Mycobacteriaceae</taxon>
        <taxon>Mycolicibacterium</taxon>
    </lineage>
</organism>
<dbReference type="SUPFAM" id="SSF56349">
    <property type="entry name" value="DNA breaking-rejoining enzymes"/>
    <property type="match status" value="1"/>
</dbReference>
<evidence type="ECO:0000313" key="7">
    <source>
        <dbReference type="Proteomes" id="UP000008916"/>
    </source>
</evidence>